<dbReference type="SMART" id="SM00825">
    <property type="entry name" value="PKS_KS"/>
    <property type="match status" value="1"/>
</dbReference>
<dbReference type="GO" id="GO:0004315">
    <property type="term" value="F:3-oxoacyl-[acyl-carrier-protein] synthase activity"/>
    <property type="evidence" value="ECO:0007669"/>
    <property type="project" value="TreeGrafter"/>
</dbReference>
<evidence type="ECO:0000256" key="4">
    <source>
        <dbReference type="RuleBase" id="RU003694"/>
    </source>
</evidence>
<dbReference type="Proteomes" id="UP000222168">
    <property type="component" value="Unassembled WGS sequence"/>
</dbReference>
<name>A0A2D0KGB2_9GAMM</name>
<dbReference type="InterPro" id="IPR014030">
    <property type="entry name" value="Ketoacyl_synth_N"/>
</dbReference>
<comment type="pathway">
    <text evidence="1">Lipid metabolism; fatty acid biosynthesis.</text>
</comment>
<evidence type="ECO:0000256" key="2">
    <source>
        <dbReference type="ARBA" id="ARBA00008467"/>
    </source>
</evidence>
<feature type="domain" description="Ketosynthase family 3 (KS3)" evidence="5">
    <location>
        <begin position="4"/>
        <end position="428"/>
    </location>
</feature>
<dbReference type="Pfam" id="PF02801">
    <property type="entry name" value="Ketoacyl-synt_C"/>
    <property type="match status" value="1"/>
</dbReference>
<dbReference type="Gene3D" id="3.40.47.10">
    <property type="match status" value="1"/>
</dbReference>
<accession>A0A2D0KGB2</accession>
<comment type="caution">
    <text evidence="6">The sequence shown here is derived from an EMBL/GenBank/DDBJ whole genome shotgun (WGS) entry which is preliminary data.</text>
</comment>
<dbReference type="InterPro" id="IPR016039">
    <property type="entry name" value="Thiolase-like"/>
</dbReference>
<dbReference type="PROSITE" id="PS52004">
    <property type="entry name" value="KS3_2"/>
    <property type="match status" value="1"/>
</dbReference>
<dbReference type="AlphaFoldDB" id="A0A2D0KGB2"/>
<sequence>MLSDHRVVVTGMGVVSAFGTRLDTVWKKLCDGESAVKPLVFEDNGVLPVKYGAQIDFNTLLTENSASLPTSGITDKRGIMGIISASRALEDAGLFMPSWEKNKQPIGIYGCSGVTELSEDDRHLWRKSRHDEDTEQQAIAALFEQRHNLSFCSGIRCSNDGMVKEIARRFSLSGPAVNVNAACAGATHAIGLACQSIKRGETSIMLAGGADSVINLHTLIGLKLLGAAATTEKWGNRLCRPFDKDRSGLVAGEGGAFLVLESEESALRRGAKIYAEIKGYGASLDAYKLTAPHPTGIGAESAIRRAIKDSGLHLHQIDYINAHGTSTPLNDAQESAVIKRIFGSQPPLISSTKSMLGHWIAAAGAIEAVATVLTVKHKFIPPTINLEIADPLCDLDYVPNYGRPFLVKNAITNSFGFGGINSCLVIGDYDGK</sequence>
<dbReference type="PANTHER" id="PTHR11712:SF336">
    <property type="entry name" value="3-OXOACYL-[ACYL-CARRIER-PROTEIN] SYNTHASE, MITOCHONDRIAL"/>
    <property type="match status" value="1"/>
</dbReference>
<organism evidence="6 7">
    <name type="scientific">Xenorhabdus ishibashii</name>
    <dbReference type="NCBI Taxonomy" id="1034471"/>
    <lineage>
        <taxon>Bacteria</taxon>
        <taxon>Pseudomonadati</taxon>
        <taxon>Pseudomonadota</taxon>
        <taxon>Gammaproteobacteria</taxon>
        <taxon>Enterobacterales</taxon>
        <taxon>Morganellaceae</taxon>
        <taxon>Xenorhabdus</taxon>
    </lineage>
</organism>
<protein>
    <submittedName>
        <fullName evidence="6">3-oxoacyl-ACP synthase</fullName>
    </submittedName>
</protein>
<reference evidence="6 7" key="1">
    <citation type="journal article" date="2017" name="Nat. Microbiol.">
        <title>Natural product diversity associated with the nematode symbionts Photorhabdus and Xenorhabdus.</title>
        <authorList>
            <person name="Tobias N.J."/>
            <person name="Wolff H."/>
            <person name="Djahanschiri B."/>
            <person name="Grundmann F."/>
            <person name="Kronenwerth M."/>
            <person name="Shi Y.M."/>
            <person name="Simonyi S."/>
            <person name="Grun P."/>
            <person name="Shapiro-Ilan D."/>
            <person name="Pidot S.J."/>
            <person name="Stinear T.P."/>
            <person name="Ebersberger I."/>
            <person name="Bode H.B."/>
        </authorList>
    </citation>
    <scope>NUCLEOTIDE SEQUENCE [LARGE SCALE GENOMIC DNA]</scope>
    <source>
        <strain evidence="6 7">DSM 22670</strain>
    </source>
</reference>
<proteinExistence type="inferred from homology"/>
<evidence type="ECO:0000256" key="3">
    <source>
        <dbReference type="ARBA" id="ARBA00022679"/>
    </source>
</evidence>
<keyword evidence="3 4" id="KW-0808">Transferase</keyword>
<dbReference type="SUPFAM" id="SSF53901">
    <property type="entry name" value="Thiolase-like"/>
    <property type="match status" value="2"/>
</dbReference>
<dbReference type="InterPro" id="IPR000794">
    <property type="entry name" value="Beta-ketoacyl_synthase"/>
</dbReference>
<dbReference type="PANTHER" id="PTHR11712">
    <property type="entry name" value="POLYKETIDE SYNTHASE-RELATED"/>
    <property type="match status" value="1"/>
</dbReference>
<dbReference type="CDD" id="cd00834">
    <property type="entry name" value="KAS_I_II"/>
    <property type="match status" value="1"/>
</dbReference>
<evidence type="ECO:0000259" key="5">
    <source>
        <dbReference type="PROSITE" id="PS52004"/>
    </source>
</evidence>
<evidence type="ECO:0000313" key="7">
    <source>
        <dbReference type="Proteomes" id="UP000222168"/>
    </source>
</evidence>
<gene>
    <name evidence="6" type="ORF">Xish_01634</name>
</gene>
<dbReference type="InterPro" id="IPR020841">
    <property type="entry name" value="PKS_Beta-ketoAc_synthase_dom"/>
</dbReference>
<dbReference type="Pfam" id="PF00109">
    <property type="entry name" value="ketoacyl-synt"/>
    <property type="match status" value="1"/>
</dbReference>
<dbReference type="EMBL" id="NJAK01000001">
    <property type="protein sequence ID" value="PHM62432.1"/>
    <property type="molecule type" value="Genomic_DNA"/>
</dbReference>
<dbReference type="InterPro" id="IPR014031">
    <property type="entry name" value="Ketoacyl_synth_C"/>
</dbReference>
<evidence type="ECO:0000256" key="1">
    <source>
        <dbReference type="ARBA" id="ARBA00005194"/>
    </source>
</evidence>
<keyword evidence="7" id="KW-1185">Reference proteome</keyword>
<comment type="similarity">
    <text evidence="2 4">Belongs to the thiolase-like superfamily. Beta-ketoacyl-ACP synthases family.</text>
</comment>
<evidence type="ECO:0000313" key="6">
    <source>
        <dbReference type="EMBL" id="PHM62432.1"/>
    </source>
</evidence>
<dbReference type="GO" id="GO:0006633">
    <property type="term" value="P:fatty acid biosynthetic process"/>
    <property type="evidence" value="ECO:0007669"/>
    <property type="project" value="TreeGrafter"/>
</dbReference>
<dbReference type="RefSeq" id="WP_099117417.1">
    <property type="nucleotide sequence ID" value="NZ_NJAK01000001.1"/>
</dbReference>
<dbReference type="FunFam" id="3.40.47.10:FF:000029">
    <property type="entry name" value="3-oxoacyl-[acyl-carrier-protein] synthase 1"/>
    <property type="match status" value="1"/>
</dbReference>